<dbReference type="PANTHER" id="PTHR48475:SF2">
    <property type="entry name" value="RIBONUCLEASE H"/>
    <property type="match status" value="1"/>
</dbReference>
<protein>
    <recommendedName>
        <fullName evidence="1">Integrase zinc-binding domain-containing protein</fullName>
    </recommendedName>
</protein>
<evidence type="ECO:0000313" key="2">
    <source>
        <dbReference type="EMBL" id="KAK2999846.1"/>
    </source>
</evidence>
<dbReference type="PANTHER" id="PTHR48475">
    <property type="entry name" value="RIBONUCLEASE H"/>
    <property type="match status" value="1"/>
</dbReference>
<gene>
    <name evidence="2" type="ORF">RJ639_024537</name>
</gene>
<sequence length="334" mass="37794">MNIPTDRLRKMDTPLYRFSNHPVTVEGIIGLPVVIGTPLTQANFMLDFLVVKVPSAYNDILGRPALNQLQTMVPTYHLKMKFPTEHGIGEVKGDQTTARQCYMASCQSKNKEALIIEDLREDTKIKENKTVQIGSNLKEDTKLELVNLLRTYADVFAWTAADMPRIDPEIITHSISSQIEIGMIDQEPCWIDMIIKYLSTDELPSERHEIRNLRVKASWYALVEGVLYKKSFSLPYLRCLCPSESLYALQEVQEGICGQHLGGRTLAQKILRQGYYWPAIQKDAIEFTQRCDKCQKFSPVTHTPVAPLTSVVSLIPFAIWGMDLLGLFPMASGQ</sequence>
<proteinExistence type="predicted"/>
<evidence type="ECO:0000259" key="1">
    <source>
        <dbReference type="Pfam" id="PF17921"/>
    </source>
</evidence>
<name>A0AA88V125_9ASTE</name>
<comment type="caution">
    <text evidence="2">The sequence shown here is derived from an EMBL/GenBank/DDBJ whole genome shotgun (WGS) entry which is preliminary data.</text>
</comment>
<organism evidence="2 3">
    <name type="scientific">Escallonia herrerae</name>
    <dbReference type="NCBI Taxonomy" id="1293975"/>
    <lineage>
        <taxon>Eukaryota</taxon>
        <taxon>Viridiplantae</taxon>
        <taxon>Streptophyta</taxon>
        <taxon>Embryophyta</taxon>
        <taxon>Tracheophyta</taxon>
        <taxon>Spermatophyta</taxon>
        <taxon>Magnoliopsida</taxon>
        <taxon>eudicotyledons</taxon>
        <taxon>Gunneridae</taxon>
        <taxon>Pentapetalae</taxon>
        <taxon>asterids</taxon>
        <taxon>campanulids</taxon>
        <taxon>Escalloniales</taxon>
        <taxon>Escalloniaceae</taxon>
        <taxon>Escallonia</taxon>
    </lineage>
</organism>
<dbReference type="Pfam" id="PF17921">
    <property type="entry name" value="Integrase_H2C2"/>
    <property type="match status" value="1"/>
</dbReference>
<reference evidence="2" key="1">
    <citation type="submission" date="2022-12" db="EMBL/GenBank/DDBJ databases">
        <title>Draft genome assemblies for two species of Escallonia (Escalloniales).</title>
        <authorList>
            <person name="Chanderbali A."/>
            <person name="Dervinis C."/>
            <person name="Anghel I."/>
            <person name="Soltis D."/>
            <person name="Soltis P."/>
            <person name="Zapata F."/>
        </authorList>
    </citation>
    <scope>NUCLEOTIDE SEQUENCE</scope>
    <source>
        <strain evidence="2">UCBG64.0493</strain>
        <tissue evidence="2">Leaf</tissue>
    </source>
</reference>
<accession>A0AA88V125</accession>
<dbReference type="Proteomes" id="UP001188597">
    <property type="component" value="Unassembled WGS sequence"/>
</dbReference>
<dbReference type="AlphaFoldDB" id="A0AA88V125"/>
<dbReference type="InterPro" id="IPR041588">
    <property type="entry name" value="Integrase_H2C2"/>
</dbReference>
<dbReference type="EMBL" id="JAVXUP010003157">
    <property type="protein sequence ID" value="KAK2999846.1"/>
    <property type="molecule type" value="Genomic_DNA"/>
</dbReference>
<dbReference type="Gene3D" id="1.10.340.70">
    <property type="match status" value="1"/>
</dbReference>
<keyword evidence="3" id="KW-1185">Reference proteome</keyword>
<evidence type="ECO:0000313" key="3">
    <source>
        <dbReference type="Proteomes" id="UP001188597"/>
    </source>
</evidence>
<feature type="domain" description="Integrase zinc-binding" evidence="1">
    <location>
        <begin position="255"/>
        <end position="298"/>
    </location>
</feature>